<protein>
    <submittedName>
        <fullName evidence="2">Uncharacterized protein</fullName>
    </submittedName>
</protein>
<keyword evidence="3" id="KW-1185">Reference proteome</keyword>
<feature type="transmembrane region" description="Helical" evidence="1">
    <location>
        <begin position="12"/>
        <end position="33"/>
    </location>
</feature>
<keyword evidence="1" id="KW-0472">Membrane</keyword>
<organism evidence="2 3">
    <name type="scientific">Pseudocercospora fuligena</name>
    <dbReference type="NCBI Taxonomy" id="685502"/>
    <lineage>
        <taxon>Eukaryota</taxon>
        <taxon>Fungi</taxon>
        <taxon>Dikarya</taxon>
        <taxon>Ascomycota</taxon>
        <taxon>Pezizomycotina</taxon>
        <taxon>Dothideomycetes</taxon>
        <taxon>Dothideomycetidae</taxon>
        <taxon>Mycosphaerellales</taxon>
        <taxon>Mycosphaerellaceae</taxon>
        <taxon>Pseudocercospora</taxon>
    </lineage>
</organism>
<evidence type="ECO:0000313" key="2">
    <source>
        <dbReference type="EMBL" id="KAF7186511.1"/>
    </source>
</evidence>
<dbReference type="AlphaFoldDB" id="A0A8H6R5W3"/>
<comment type="caution">
    <text evidence="2">The sequence shown here is derived from an EMBL/GenBank/DDBJ whole genome shotgun (WGS) entry which is preliminary data.</text>
</comment>
<feature type="transmembrane region" description="Helical" evidence="1">
    <location>
        <begin position="99"/>
        <end position="120"/>
    </location>
</feature>
<evidence type="ECO:0000256" key="1">
    <source>
        <dbReference type="SAM" id="Phobius"/>
    </source>
</evidence>
<keyword evidence="1" id="KW-0812">Transmembrane</keyword>
<sequence>MSTPTILGLPPFKLALYIEILANLSSLPALIYAPTYGASFLLAHTTVISPSTLTLTRWFGGLVGALTVPLILSIPSPSGSDGTKMSEKDRERQIGFRRATYITMGAGEVFLSGLFLAAYLQGEEESGFSGSAMLACAAQMGALLALRFLFLVGKPELIEESGKVKGQ</sequence>
<accession>A0A8H6R5W3</accession>
<dbReference type="OrthoDB" id="2563633at2759"/>
<keyword evidence="1" id="KW-1133">Transmembrane helix</keyword>
<feature type="transmembrane region" description="Helical" evidence="1">
    <location>
        <begin position="132"/>
        <end position="153"/>
    </location>
</feature>
<name>A0A8H6R5W3_9PEZI</name>
<feature type="transmembrane region" description="Helical" evidence="1">
    <location>
        <begin position="58"/>
        <end position="78"/>
    </location>
</feature>
<reference evidence="2" key="1">
    <citation type="submission" date="2020-04" db="EMBL/GenBank/DDBJ databases">
        <title>Draft genome resource of the tomato pathogen Pseudocercospora fuligena.</title>
        <authorList>
            <person name="Zaccaron A."/>
        </authorList>
    </citation>
    <scope>NUCLEOTIDE SEQUENCE</scope>
    <source>
        <strain evidence="2">PF001</strain>
    </source>
</reference>
<evidence type="ECO:0000313" key="3">
    <source>
        <dbReference type="Proteomes" id="UP000660729"/>
    </source>
</evidence>
<dbReference type="EMBL" id="JABCIY010000252">
    <property type="protein sequence ID" value="KAF7186511.1"/>
    <property type="molecule type" value="Genomic_DNA"/>
</dbReference>
<gene>
    <name evidence="2" type="ORF">HII31_12213</name>
</gene>
<dbReference type="Proteomes" id="UP000660729">
    <property type="component" value="Unassembled WGS sequence"/>
</dbReference>
<proteinExistence type="predicted"/>